<keyword evidence="4" id="KW-1185">Reference proteome</keyword>
<dbReference type="EMBL" id="CP134050">
    <property type="protein sequence ID" value="WNC13682.1"/>
    <property type="molecule type" value="Genomic_DNA"/>
</dbReference>
<dbReference type="PANTHER" id="PTHR11699">
    <property type="entry name" value="ALDEHYDE DEHYDROGENASE-RELATED"/>
    <property type="match status" value="1"/>
</dbReference>
<protein>
    <submittedName>
        <fullName evidence="3">Acetaldehyde dehydrogenase (Acetylating)</fullName>
        <ecNumber evidence="3">1.2.1.10</ecNumber>
    </submittedName>
</protein>
<dbReference type="GO" id="GO:0008774">
    <property type="term" value="F:acetaldehyde dehydrogenase (acetylating) activity"/>
    <property type="evidence" value="ECO:0007669"/>
    <property type="project" value="UniProtKB-EC"/>
</dbReference>
<dbReference type="InterPro" id="IPR013357">
    <property type="entry name" value="Acetaldehyde_DH_acetylating"/>
</dbReference>
<dbReference type="InterPro" id="IPR016163">
    <property type="entry name" value="Ald_DH_C"/>
</dbReference>
<accession>A0ABY9T1G8</accession>
<dbReference type="NCBIfam" id="TIGR02518">
    <property type="entry name" value="EutH_ACDH"/>
    <property type="match status" value="1"/>
</dbReference>
<organism evidence="3 4">
    <name type="scientific">Brevibacillus brevis</name>
    <name type="common">Bacillus brevis</name>
    <dbReference type="NCBI Taxonomy" id="1393"/>
    <lineage>
        <taxon>Bacteria</taxon>
        <taxon>Bacillati</taxon>
        <taxon>Bacillota</taxon>
        <taxon>Bacilli</taxon>
        <taxon>Bacillales</taxon>
        <taxon>Paenibacillaceae</taxon>
        <taxon>Brevibacillus</taxon>
    </lineage>
</organism>
<dbReference type="CDD" id="cd07122">
    <property type="entry name" value="ALDH_F20_ACDH"/>
    <property type="match status" value="1"/>
</dbReference>
<reference evidence="3 4" key="1">
    <citation type="submission" date="2023-09" db="EMBL/GenBank/DDBJ databases">
        <title>Complete Genome and Methylome dissection of Bacillus brevis NEB573 original source of BbsI restriction endonuclease.</title>
        <authorList>
            <person name="Fomenkov A."/>
            <person name="Roberts R.D."/>
        </authorList>
    </citation>
    <scope>NUCLEOTIDE SEQUENCE [LARGE SCALE GENOMIC DNA]</scope>
    <source>
        <strain evidence="3 4">NEB573</strain>
    </source>
</reference>
<dbReference type="Pfam" id="PF00171">
    <property type="entry name" value="Aldedh"/>
    <property type="match status" value="1"/>
</dbReference>
<sequence length="493" mass="51917">MMLDADLQSVQEVRHCLQGAREAQKRLAGMSQGQIDQIVQRMAEAARAEAGRLAGMAVEETGYGRVADKTVKNLFAAVDVYESIKDKKTVGIIRRDEQKRVWEIAQPVGVVAGIVPSTNPTSTVIFKALISVKAGNAIVFSPHPHAAKCKKEAAAVMQAAAERAGAPAGLISCIAHPTLAASQELMRHSDTDVILATGGTAMVKAAYSSGKPAFGVGPGNVPVYIHASADIAAAVRQTVQSKTFDYGTICASEQALVVDKSIKRKVVEELKRQGAYFLDDHEHKRVAAIIMRAGGLNPAIVGKSPQAIAELAGILVPEDATLLIAEETEVGMNHPYSIEKLAPILTLYTVSDTAEASRLCTRLLELGGLGHTIGLHCQDSHVIESFVLDKPASRIVVNAGTTFGGIGATTGIAPSLTLGCGSFGNNVTSDNIGPEHLFNIKRVAFGLREMKLEGPQASVQATAAAAAAGPAISRDEIAEIIKSVLLELQSTNR</sequence>
<evidence type="ECO:0000313" key="4">
    <source>
        <dbReference type="Proteomes" id="UP001256827"/>
    </source>
</evidence>
<name>A0ABY9T1G8_BREBE</name>
<dbReference type="EC" id="1.2.1.10" evidence="3"/>
<evidence type="ECO:0000256" key="1">
    <source>
        <dbReference type="ARBA" id="ARBA00023002"/>
    </source>
</evidence>
<feature type="domain" description="Aldehyde dehydrogenase" evidence="2">
    <location>
        <begin position="9"/>
        <end position="273"/>
    </location>
</feature>
<proteinExistence type="predicted"/>
<gene>
    <name evidence="3" type="ORF">RGB73_23800</name>
</gene>
<dbReference type="RefSeq" id="WP_310765233.1">
    <property type="nucleotide sequence ID" value="NZ_CP134050.1"/>
</dbReference>
<evidence type="ECO:0000259" key="2">
    <source>
        <dbReference type="Pfam" id="PF00171"/>
    </source>
</evidence>
<keyword evidence="1 3" id="KW-0560">Oxidoreductase</keyword>
<dbReference type="Gene3D" id="3.40.605.10">
    <property type="entry name" value="Aldehyde Dehydrogenase, Chain A, domain 1"/>
    <property type="match status" value="1"/>
</dbReference>
<evidence type="ECO:0000313" key="3">
    <source>
        <dbReference type="EMBL" id="WNC13682.1"/>
    </source>
</evidence>
<dbReference type="InterPro" id="IPR016162">
    <property type="entry name" value="Ald_DH_N"/>
</dbReference>
<dbReference type="SUPFAM" id="SSF53720">
    <property type="entry name" value="ALDH-like"/>
    <property type="match status" value="1"/>
</dbReference>
<dbReference type="Proteomes" id="UP001256827">
    <property type="component" value="Chromosome"/>
</dbReference>
<dbReference type="Gene3D" id="3.40.309.10">
    <property type="entry name" value="Aldehyde Dehydrogenase, Chain A, domain 2"/>
    <property type="match status" value="1"/>
</dbReference>
<dbReference type="InterPro" id="IPR015590">
    <property type="entry name" value="Aldehyde_DH_dom"/>
</dbReference>
<dbReference type="InterPro" id="IPR016161">
    <property type="entry name" value="Ald_DH/histidinol_DH"/>
</dbReference>